<dbReference type="Gene3D" id="3.30.70.270">
    <property type="match status" value="1"/>
</dbReference>
<evidence type="ECO:0000313" key="2">
    <source>
        <dbReference type="EMBL" id="GFN77113.1"/>
    </source>
</evidence>
<dbReference type="InterPro" id="IPR043128">
    <property type="entry name" value="Rev_trsase/Diguanyl_cyclase"/>
</dbReference>
<evidence type="ECO:0000313" key="3">
    <source>
        <dbReference type="Proteomes" id="UP000735302"/>
    </source>
</evidence>
<protein>
    <recommendedName>
        <fullName evidence="1">Reverse transcriptase domain-containing protein</fullName>
    </recommendedName>
</protein>
<dbReference type="Gene3D" id="3.10.10.10">
    <property type="entry name" value="HIV Type 1 Reverse Transcriptase, subunit A, domain 1"/>
    <property type="match status" value="1"/>
</dbReference>
<keyword evidence="3" id="KW-1185">Reference proteome</keyword>
<name>A0AAV3Y2E5_9GAST</name>
<dbReference type="EMBL" id="BLXT01000437">
    <property type="protein sequence ID" value="GFN77113.1"/>
    <property type="molecule type" value="Genomic_DNA"/>
</dbReference>
<evidence type="ECO:0000259" key="1">
    <source>
        <dbReference type="Pfam" id="PF00078"/>
    </source>
</evidence>
<comment type="caution">
    <text evidence="2">The sequence shown here is derived from an EMBL/GenBank/DDBJ whole genome shotgun (WGS) entry which is preliminary data.</text>
</comment>
<dbReference type="Pfam" id="PF00078">
    <property type="entry name" value="RVT_1"/>
    <property type="match status" value="1"/>
</dbReference>
<organism evidence="2 3">
    <name type="scientific">Plakobranchus ocellatus</name>
    <dbReference type="NCBI Taxonomy" id="259542"/>
    <lineage>
        <taxon>Eukaryota</taxon>
        <taxon>Metazoa</taxon>
        <taxon>Spiralia</taxon>
        <taxon>Lophotrochozoa</taxon>
        <taxon>Mollusca</taxon>
        <taxon>Gastropoda</taxon>
        <taxon>Heterobranchia</taxon>
        <taxon>Euthyneura</taxon>
        <taxon>Panpulmonata</taxon>
        <taxon>Sacoglossa</taxon>
        <taxon>Placobranchoidea</taxon>
        <taxon>Plakobranchidae</taxon>
        <taxon>Plakobranchus</taxon>
    </lineage>
</organism>
<dbReference type="Proteomes" id="UP000735302">
    <property type="component" value="Unassembled WGS sequence"/>
</dbReference>
<sequence length="104" mass="11929">MQPSTSEWASPPVLVRKRDGSVRGCVDYRTLNNITRKDVFPLPRIEECVDALDGNLWCSKLNANSAYWQVRLDDASRPKTSFCTRRGLFEFVGMPFVQCTCDFF</sequence>
<reference evidence="2 3" key="1">
    <citation type="journal article" date="2021" name="Elife">
        <title>Chloroplast acquisition without the gene transfer in kleptoplastic sea slugs, Plakobranchus ocellatus.</title>
        <authorList>
            <person name="Maeda T."/>
            <person name="Takahashi S."/>
            <person name="Yoshida T."/>
            <person name="Shimamura S."/>
            <person name="Takaki Y."/>
            <person name="Nagai Y."/>
            <person name="Toyoda A."/>
            <person name="Suzuki Y."/>
            <person name="Arimoto A."/>
            <person name="Ishii H."/>
            <person name="Satoh N."/>
            <person name="Nishiyama T."/>
            <person name="Hasebe M."/>
            <person name="Maruyama T."/>
            <person name="Minagawa J."/>
            <person name="Obokata J."/>
            <person name="Shigenobu S."/>
        </authorList>
    </citation>
    <scope>NUCLEOTIDE SEQUENCE [LARGE SCALE GENOMIC DNA]</scope>
</reference>
<accession>A0AAV3Y2E5</accession>
<dbReference type="PANTHER" id="PTHR24559">
    <property type="entry name" value="TRANSPOSON TY3-I GAG-POL POLYPROTEIN"/>
    <property type="match status" value="1"/>
</dbReference>
<dbReference type="InterPro" id="IPR053134">
    <property type="entry name" value="RNA-dir_DNA_polymerase"/>
</dbReference>
<dbReference type="SUPFAM" id="SSF56672">
    <property type="entry name" value="DNA/RNA polymerases"/>
    <property type="match status" value="1"/>
</dbReference>
<dbReference type="InterPro" id="IPR000477">
    <property type="entry name" value="RT_dom"/>
</dbReference>
<dbReference type="CDD" id="cd01647">
    <property type="entry name" value="RT_LTR"/>
    <property type="match status" value="1"/>
</dbReference>
<proteinExistence type="predicted"/>
<gene>
    <name evidence="2" type="ORF">PoB_000361900</name>
</gene>
<dbReference type="PANTHER" id="PTHR24559:SF435">
    <property type="entry name" value="RIBONUCLEASE H"/>
    <property type="match status" value="1"/>
</dbReference>
<dbReference type="AlphaFoldDB" id="A0AAV3Y2E5"/>
<feature type="domain" description="Reverse transcriptase" evidence="1">
    <location>
        <begin position="15"/>
        <end position="96"/>
    </location>
</feature>
<dbReference type="InterPro" id="IPR043502">
    <property type="entry name" value="DNA/RNA_pol_sf"/>
</dbReference>